<evidence type="ECO:0000313" key="2">
    <source>
        <dbReference type="EMBL" id="EXY92896.1"/>
    </source>
</evidence>
<proteinExistence type="predicted"/>
<keyword evidence="1" id="KW-0812">Transmembrane</keyword>
<organism evidence="2 5">
    <name type="scientific">Bacteroides fragilis str. 3998T(B)3</name>
    <dbReference type="NCBI Taxonomy" id="1339316"/>
    <lineage>
        <taxon>Bacteria</taxon>
        <taxon>Pseudomonadati</taxon>
        <taxon>Bacteroidota</taxon>
        <taxon>Bacteroidia</taxon>
        <taxon>Bacteroidales</taxon>
        <taxon>Bacteroidaceae</taxon>
        <taxon>Bacteroides</taxon>
    </lineage>
</organism>
<evidence type="ECO:0000313" key="3">
    <source>
        <dbReference type="EMBL" id="EXY93040.1"/>
    </source>
</evidence>
<protein>
    <recommendedName>
        <fullName evidence="6">Transmembrane protein</fullName>
    </recommendedName>
</protein>
<dbReference type="PATRIC" id="fig|1339316.3.peg.165"/>
<evidence type="ECO:0000313" key="5">
    <source>
        <dbReference type="Proteomes" id="UP000020773"/>
    </source>
</evidence>
<keyword evidence="1" id="KW-1133">Transmembrane helix</keyword>
<reference evidence="2 5" key="1">
    <citation type="submission" date="2014-02" db="EMBL/GenBank/DDBJ databases">
        <authorList>
            <person name="Sears C."/>
            <person name="Carroll K."/>
            <person name="Sack B.R."/>
            <person name="Qadri F."/>
            <person name="Myers L.L."/>
            <person name="Chung G.-T."/>
            <person name="Escheverria P."/>
            <person name="Fraser C.M."/>
            <person name="Sadzewicz L."/>
            <person name="Shefchek K.A."/>
            <person name="Tallon L."/>
            <person name="Das S.P."/>
            <person name="Daugherty S."/>
            <person name="Mongodin E.F."/>
        </authorList>
    </citation>
    <scope>NUCLEOTIDE SEQUENCE [LARGE SCALE GENOMIC DNA]</scope>
    <source>
        <strain evidence="2">3998T</strain>
        <strain evidence="5">3998T(B)3</strain>
    </source>
</reference>
<evidence type="ECO:0000256" key="1">
    <source>
        <dbReference type="SAM" id="Phobius"/>
    </source>
</evidence>
<feature type="transmembrane region" description="Helical" evidence="1">
    <location>
        <begin position="68"/>
        <end position="90"/>
    </location>
</feature>
<comment type="caution">
    <text evidence="2">The sequence shown here is derived from an EMBL/GenBank/DDBJ whole genome shotgun (WGS) entry which is preliminary data.</text>
</comment>
<dbReference type="AlphaFoldDB" id="A0A015VC13"/>
<sequence>MPQGAGYSTKSGQATITVTKRANDSIDITGTCDSLAREVILLQEELTRRGQETQVREQKCQPTGWQWFWIRTGQIALLVLFISFPVRMFVKRPG</sequence>
<evidence type="ECO:0008006" key="6">
    <source>
        <dbReference type="Google" id="ProtNLM"/>
    </source>
</evidence>
<gene>
    <name evidence="4" type="ORF">M125_0163</name>
    <name evidence="3" type="ORF">M125_0255</name>
    <name evidence="2" type="ORF">M125_0342</name>
</gene>
<evidence type="ECO:0000313" key="4">
    <source>
        <dbReference type="EMBL" id="EXY93148.1"/>
    </source>
</evidence>
<dbReference type="EMBL" id="JGDB01000009">
    <property type="protein sequence ID" value="EXY92896.1"/>
    <property type="molecule type" value="Genomic_DNA"/>
</dbReference>
<accession>A0A015VC13</accession>
<keyword evidence="1" id="KW-0472">Membrane</keyword>
<dbReference type="EMBL" id="JGDB01000008">
    <property type="protein sequence ID" value="EXY93040.1"/>
    <property type="molecule type" value="Genomic_DNA"/>
</dbReference>
<name>A0A015VC13_BACFG</name>
<dbReference type="Proteomes" id="UP000020773">
    <property type="component" value="Unassembled WGS sequence"/>
</dbReference>
<dbReference type="EMBL" id="JGDB01000006">
    <property type="protein sequence ID" value="EXY93148.1"/>
    <property type="molecule type" value="Genomic_DNA"/>
</dbReference>